<gene>
    <name evidence="8" type="primary">proB</name>
    <name evidence="10" type="ORF">HNR65_000287</name>
</gene>
<dbReference type="CDD" id="cd21157">
    <property type="entry name" value="PUA_G5K"/>
    <property type="match status" value="1"/>
</dbReference>
<comment type="similarity">
    <text evidence="8">Belongs to the glutamate 5-kinase family.</text>
</comment>
<feature type="binding site" evidence="8">
    <location>
        <begin position="219"/>
        <end position="225"/>
    </location>
    <ligand>
        <name>ATP</name>
        <dbReference type="ChEBI" id="CHEBI:30616"/>
    </ligand>
</feature>
<dbReference type="HAMAP" id="MF_00456">
    <property type="entry name" value="ProB"/>
    <property type="match status" value="1"/>
</dbReference>
<dbReference type="InterPro" id="IPR041739">
    <property type="entry name" value="G5K_ProB"/>
</dbReference>
<dbReference type="Proteomes" id="UP000525298">
    <property type="component" value="Unassembled WGS sequence"/>
</dbReference>
<evidence type="ECO:0000256" key="1">
    <source>
        <dbReference type="ARBA" id="ARBA00022490"/>
    </source>
</evidence>
<feature type="binding site" evidence="8">
    <location>
        <position position="57"/>
    </location>
    <ligand>
        <name>substrate</name>
    </ligand>
</feature>
<feature type="domain" description="PUA" evidence="9">
    <location>
        <begin position="285"/>
        <end position="368"/>
    </location>
</feature>
<dbReference type="EMBL" id="JACDUS010000001">
    <property type="protein sequence ID" value="MBA2879980.1"/>
    <property type="molecule type" value="Genomic_DNA"/>
</dbReference>
<evidence type="ECO:0000256" key="3">
    <source>
        <dbReference type="ARBA" id="ARBA00022650"/>
    </source>
</evidence>
<dbReference type="PANTHER" id="PTHR43654">
    <property type="entry name" value="GLUTAMATE 5-KINASE"/>
    <property type="match status" value="1"/>
</dbReference>
<evidence type="ECO:0000256" key="2">
    <source>
        <dbReference type="ARBA" id="ARBA00022605"/>
    </source>
</evidence>
<dbReference type="InterPro" id="IPR001048">
    <property type="entry name" value="Asp/Glu/Uridylate_kinase"/>
</dbReference>
<feature type="binding site" evidence="8">
    <location>
        <position position="145"/>
    </location>
    <ligand>
        <name>substrate</name>
    </ligand>
</feature>
<dbReference type="PROSITE" id="PS50890">
    <property type="entry name" value="PUA"/>
    <property type="match status" value="1"/>
</dbReference>
<organism evidence="10 11">
    <name type="scientific">Desulfosalsimonas propionicica</name>
    <dbReference type="NCBI Taxonomy" id="332175"/>
    <lineage>
        <taxon>Bacteria</taxon>
        <taxon>Pseudomonadati</taxon>
        <taxon>Thermodesulfobacteriota</taxon>
        <taxon>Desulfobacteria</taxon>
        <taxon>Desulfobacterales</taxon>
        <taxon>Desulfosalsimonadaceae</taxon>
        <taxon>Desulfosalsimonas</taxon>
    </lineage>
</organism>
<evidence type="ECO:0000313" key="10">
    <source>
        <dbReference type="EMBL" id="MBA2879980.1"/>
    </source>
</evidence>
<keyword evidence="4 8" id="KW-0808">Transferase</keyword>
<evidence type="ECO:0000256" key="8">
    <source>
        <dbReference type="HAMAP-Rule" id="MF_00456"/>
    </source>
</evidence>
<reference evidence="10 11" key="1">
    <citation type="submission" date="2020-07" db="EMBL/GenBank/DDBJ databases">
        <title>Genomic Encyclopedia of Type Strains, Phase IV (KMG-IV): sequencing the most valuable type-strain genomes for metagenomic binning, comparative biology and taxonomic classification.</title>
        <authorList>
            <person name="Goeker M."/>
        </authorList>
    </citation>
    <scope>NUCLEOTIDE SEQUENCE [LARGE SCALE GENOMIC DNA]</scope>
    <source>
        <strain evidence="10 11">DSM 17721</strain>
    </source>
</reference>
<keyword evidence="1 8" id="KW-0963">Cytoplasm</keyword>
<evidence type="ECO:0000256" key="4">
    <source>
        <dbReference type="ARBA" id="ARBA00022679"/>
    </source>
</evidence>
<dbReference type="PANTHER" id="PTHR43654:SF1">
    <property type="entry name" value="ISOPENTENYL PHOSPHATE KINASE"/>
    <property type="match status" value="1"/>
</dbReference>
<dbReference type="SUPFAM" id="SSF53633">
    <property type="entry name" value="Carbamate kinase-like"/>
    <property type="match status" value="1"/>
</dbReference>
<comment type="subcellular location">
    <subcellularLocation>
        <location evidence="8">Cytoplasm</location>
    </subcellularLocation>
</comment>
<name>A0A7W0HJA5_9BACT</name>
<keyword evidence="11" id="KW-1185">Reference proteome</keyword>
<dbReference type="UniPathway" id="UPA00098">
    <property type="reaction ID" value="UER00359"/>
</dbReference>
<dbReference type="FunFam" id="3.40.1160.10:FF:000018">
    <property type="entry name" value="Glutamate 5-kinase"/>
    <property type="match status" value="1"/>
</dbReference>
<dbReference type="SUPFAM" id="SSF88697">
    <property type="entry name" value="PUA domain-like"/>
    <property type="match status" value="1"/>
</dbReference>
<feature type="binding site" evidence="8">
    <location>
        <position position="157"/>
    </location>
    <ligand>
        <name>substrate</name>
    </ligand>
</feature>
<evidence type="ECO:0000256" key="6">
    <source>
        <dbReference type="ARBA" id="ARBA00022777"/>
    </source>
</evidence>
<keyword evidence="3 8" id="KW-0641">Proline biosynthesis</keyword>
<keyword evidence="7 8" id="KW-0067">ATP-binding</keyword>
<dbReference type="GO" id="GO:0003723">
    <property type="term" value="F:RNA binding"/>
    <property type="evidence" value="ECO:0007669"/>
    <property type="project" value="InterPro"/>
</dbReference>
<comment type="pathway">
    <text evidence="8">Amino-acid biosynthesis; L-proline biosynthesis; L-glutamate 5-semialdehyde from L-glutamate: step 1/2.</text>
</comment>
<dbReference type="InterPro" id="IPR001057">
    <property type="entry name" value="Glu/AcGlu_kinase"/>
</dbReference>
<dbReference type="RefSeq" id="WP_181549659.1">
    <property type="nucleotide sequence ID" value="NZ_JACDUS010000001.1"/>
</dbReference>
<proteinExistence type="inferred from homology"/>
<evidence type="ECO:0000259" key="9">
    <source>
        <dbReference type="SMART" id="SM00359"/>
    </source>
</evidence>
<comment type="catalytic activity">
    <reaction evidence="8">
        <text>L-glutamate + ATP = L-glutamyl 5-phosphate + ADP</text>
        <dbReference type="Rhea" id="RHEA:14877"/>
        <dbReference type="ChEBI" id="CHEBI:29985"/>
        <dbReference type="ChEBI" id="CHEBI:30616"/>
        <dbReference type="ChEBI" id="CHEBI:58274"/>
        <dbReference type="ChEBI" id="CHEBI:456216"/>
        <dbReference type="EC" id="2.7.2.11"/>
    </reaction>
</comment>
<sequence>MEIDRKTCFDQARRVVVKVGSGVLTADDGLNTDVIASLSRQICHLTRNGLEILLVSSGAMASGQKKIGLDRRPEEIPKRQAMAAVGQAGLILCYENAFACYNRQVAQILLTSDDLSVSRRRYLNARNTLHTLMAWHVVPIINENDTVVVEEIKFGDNDNLSALIALMMNADILVNLTDIDGLYTGDPRTDPEARQIPEVARITRDLEKTASGLPGVLGTGGMLSKIRAARKVTVAGIPMVIANGREEDVLIRLFEGRARGTFFGPAHGRIPNRKSWIGFALKPRGEVIIDQGAARAILEKGKSLLSGGIRDVTGDFGAGSPVHIVDPDGRHLAAGLVNYSATEIRRIMGCQSCQISEKLGHKSYDEVIHRNNMTLLG</sequence>
<comment type="function">
    <text evidence="8">Catalyzes the transfer of a phosphate group to glutamate to form L-glutamate 5-phosphate.</text>
</comment>
<feature type="binding site" evidence="8">
    <location>
        <begin position="177"/>
        <end position="178"/>
    </location>
    <ligand>
        <name>ATP</name>
        <dbReference type="ChEBI" id="CHEBI:30616"/>
    </ligand>
</feature>
<dbReference type="CDD" id="cd04242">
    <property type="entry name" value="AAK_G5K_ProB"/>
    <property type="match status" value="1"/>
</dbReference>
<keyword evidence="2 8" id="KW-0028">Amino-acid biosynthesis</keyword>
<evidence type="ECO:0000313" key="11">
    <source>
        <dbReference type="Proteomes" id="UP000525298"/>
    </source>
</evidence>
<keyword evidence="6 8" id="KW-0418">Kinase</keyword>
<dbReference type="Gene3D" id="2.30.130.10">
    <property type="entry name" value="PUA domain"/>
    <property type="match status" value="1"/>
</dbReference>
<keyword evidence="5 8" id="KW-0547">Nucleotide-binding</keyword>
<accession>A0A7W0HJA5</accession>
<dbReference type="NCBIfam" id="TIGR01027">
    <property type="entry name" value="proB"/>
    <property type="match status" value="1"/>
</dbReference>
<protein>
    <recommendedName>
        <fullName evidence="8">Glutamate 5-kinase</fullName>
        <ecNumber evidence="8">2.7.2.11</ecNumber>
    </recommendedName>
    <alternativeName>
        <fullName evidence="8">Gamma-glutamyl kinase</fullName>
        <shortName evidence="8">GK</shortName>
    </alternativeName>
</protein>
<dbReference type="SMART" id="SM00359">
    <property type="entry name" value="PUA"/>
    <property type="match status" value="1"/>
</dbReference>
<dbReference type="InterPro" id="IPR005715">
    <property type="entry name" value="Glu_5kinase/COase_Synthase"/>
</dbReference>
<dbReference type="InterPro" id="IPR036974">
    <property type="entry name" value="PUA_sf"/>
</dbReference>
<dbReference type="GO" id="GO:0005524">
    <property type="term" value="F:ATP binding"/>
    <property type="evidence" value="ECO:0007669"/>
    <property type="project" value="UniProtKB-KW"/>
</dbReference>
<dbReference type="PRINTS" id="PR00474">
    <property type="entry name" value="GLU5KINASE"/>
</dbReference>
<dbReference type="GO" id="GO:0004349">
    <property type="term" value="F:glutamate 5-kinase activity"/>
    <property type="evidence" value="ECO:0007669"/>
    <property type="project" value="UniProtKB-UniRule"/>
</dbReference>
<feature type="binding site" evidence="8">
    <location>
        <position position="18"/>
    </location>
    <ligand>
        <name>ATP</name>
        <dbReference type="ChEBI" id="CHEBI:30616"/>
    </ligand>
</feature>
<dbReference type="AlphaFoldDB" id="A0A7W0HJA5"/>
<dbReference type="PIRSF" id="PIRSF000729">
    <property type="entry name" value="GK"/>
    <property type="match status" value="1"/>
</dbReference>
<dbReference type="GO" id="GO:0055129">
    <property type="term" value="P:L-proline biosynthetic process"/>
    <property type="evidence" value="ECO:0007669"/>
    <property type="project" value="UniProtKB-UniRule"/>
</dbReference>
<dbReference type="InterPro" id="IPR015947">
    <property type="entry name" value="PUA-like_sf"/>
</dbReference>
<dbReference type="Pfam" id="PF01472">
    <property type="entry name" value="PUA"/>
    <property type="match status" value="1"/>
</dbReference>
<dbReference type="Gene3D" id="3.40.1160.10">
    <property type="entry name" value="Acetylglutamate kinase-like"/>
    <property type="match status" value="2"/>
</dbReference>
<dbReference type="Pfam" id="PF00696">
    <property type="entry name" value="AA_kinase"/>
    <property type="match status" value="1"/>
</dbReference>
<dbReference type="EC" id="2.7.2.11" evidence="8"/>
<comment type="caution">
    <text evidence="10">The sequence shown here is derived from an EMBL/GenBank/DDBJ whole genome shotgun (WGS) entry which is preliminary data.</text>
</comment>
<dbReference type="InterPro" id="IPR019797">
    <property type="entry name" value="Glutamate_5-kinase_CS"/>
</dbReference>
<dbReference type="GO" id="GO:0005829">
    <property type="term" value="C:cytosol"/>
    <property type="evidence" value="ECO:0007669"/>
    <property type="project" value="TreeGrafter"/>
</dbReference>
<dbReference type="InterPro" id="IPR036393">
    <property type="entry name" value="AceGlu_kinase-like_sf"/>
</dbReference>
<dbReference type="InterPro" id="IPR002478">
    <property type="entry name" value="PUA"/>
</dbReference>
<evidence type="ECO:0000256" key="5">
    <source>
        <dbReference type="ARBA" id="ARBA00022741"/>
    </source>
</evidence>
<dbReference type="PROSITE" id="PS00902">
    <property type="entry name" value="GLUTAMATE_5_KINASE"/>
    <property type="match status" value="1"/>
</dbReference>
<evidence type="ECO:0000256" key="7">
    <source>
        <dbReference type="ARBA" id="ARBA00022840"/>
    </source>
</evidence>
<dbReference type="InterPro" id="IPR011529">
    <property type="entry name" value="Glu_5kinase"/>
</dbReference>